<accession>A0A0E3ZEF5</accession>
<dbReference type="EMBL" id="CP009621">
    <property type="protein sequence ID" value="AKD03645.1"/>
    <property type="molecule type" value="Genomic_DNA"/>
</dbReference>
<dbReference type="Proteomes" id="UP000033109">
    <property type="component" value="Chromosome"/>
</dbReference>
<dbReference type="AlphaFoldDB" id="A0A0E3ZEF5"/>
<name>A0A0E3ZEF5_9BACT</name>
<sequence>MLLYLLLLMALLHIVYFFCAFALACPQQKVALQAQALTQIVAQYHQEEQSLSQALQVANAQALLDSISVPQGLHVFQTYTSPHYLGFPETGFTHLSPSLRSCNQWCIQAEGP</sequence>
<dbReference type="PATRIC" id="fig|400092.3.peg.2510"/>
<dbReference type="RefSeq" id="WP_046310894.1">
    <property type="nucleotide sequence ID" value="NZ_CBCSCY010000002.1"/>
</dbReference>
<gene>
    <name evidence="1" type="ORF">PKOR_11540</name>
</gene>
<dbReference type="KEGG" id="pko:PKOR_11540"/>
<reference evidence="1 2" key="1">
    <citation type="journal article" date="2015" name="Sci. Rep.">
        <title>Unraveling adaptation of Pontibacter korlensis to radiation and infertility in desert through complete genome and comparative transcriptomic analysis.</title>
        <authorList>
            <person name="Dai J."/>
            <person name="Dai W."/>
            <person name="Qiu C."/>
            <person name="Yang Z."/>
            <person name="Zhang Y."/>
            <person name="Zhou M."/>
            <person name="Zhang L."/>
            <person name="Fang C."/>
            <person name="Gao Q."/>
            <person name="Yang Q."/>
            <person name="Li X."/>
            <person name="Wang Z."/>
            <person name="Wang Z."/>
            <person name="Jia Z."/>
            <person name="Chen X."/>
        </authorList>
    </citation>
    <scope>NUCLEOTIDE SEQUENCE [LARGE SCALE GENOMIC DNA]</scope>
    <source>
        <strain evidence="1 2">X14-1T</strain>
    </source>
</reference>
<organism evidence="1 2">
    <name type="scientific">Pontibacter korlensis</name>
    <dbReference type="NCBI Taxonomy" id="400092"/>
    <lineage>
        <taxon>Bacteria</taxon>
        <taxon>Pseudomonadati</taxon>
        <taxon>Bacteroidota</taxon>
        <taxon>Cytophagia</taxon>
        <taxon>Cytophagales</taxon>
        <taxon>Hymenobacteraceae</taxon>
        <taxon>Pontibacter</taxon>
    </lineage>
</organism>
<evidence type="ECO:0000313" key="1">
    <source>
        <dbReference type="EMBL" id="AKD03645.1"/>
    </source>
</evidence>
<protein>
    <submittedName>
        <fullName evidence="1">Uncharacterized protein</fullName>
    </submittedName>
</protein>
<dbReference type="HOGENOM" id="CLU_2143542_0_0_10"/>
<keyword evidence="2" id="KW-1185">Reference proteome</keyword>
<proteinExistence type="predicted"/>
<evidence type="ECO:0000313" key="2">
    <source>
        <dbReference type="Proteomes" id="UP000033109"/>
    </source>
</evidence>